<dbReference type="EMBL" id="AP014633">
    <property type="protein sequence ID" value="BAP54521.1"/>
    <property type="molecule type" value="Genomic_DNA"/>
</dbReference>
<proteinExistence type="predicted"/>
<evidence type="ECO:0000313" key="1">
    <source>
        <dbReference type="EMBL" id="BAP54521.1"/>
    </source>
</evidence>
<dbReference type="AlphaFoldDB" id="A0A090BU56"/>
<protein>
    <submittedName>
        <fullName evidence="1">Uncharacterized protein</fullName>
    </submittedName>
</protein>
<organism evidence="1 2">
    <name type="scientific">Thioploca ingrica</name>
    <dbReference type="NCBI Taxonomy" id="40754"/>
    <lineage>
        <taxon>Bacteria</taxon>
        <taxon>Pseudomonadati</taxon>
        <taxon>Pseudomonadota</taxon>
        <taxon>Gammaproteobacteria</taxon>
        <taxon>Thiotrichales</taxon>
        <taxon>Thiotrichaceae</taxon>
        <taxon>Thioploca</taxon>
    </lineage>
</organism>
<dbReference type="Proteomes" id="UP000031623">
    <property type="component" value="Chromosome"/>
</dbReference>
<name>A0A090BU56_9GAMM</name>
<keyword evidence="2" id="KW-1185">Reference proteome</keyword>
<dbReference type="KEGG" id="tig:THII_0224"/>
<gene>
    <name evidence="1" type="ORF">THII_0224</name>
</gene>
<sequence>MGKAFNIDDFYTNMKETFKVFGRLILEHNYQRNNLTISWPNYQSGITKDIYYVKEYEELIKIRQFSFLLIDRSIVQIYYEFNNDELTKYKLAFYPYPVLTVEDLS</sequence>
<dbReference type="Pfam" id="PF10053">
    <property type="entry name" value="DUF2290"/>
    <property type="match status" value="1"/>
</dbReference>
<dbReference type="HOGENOM" id="CLU_2235333_0_0_6"/>
<dbReference type="STRING" id="40754.THII_0224"/>
<evidence type="ECO:0000313" key="2">
    <source>
        <dbReference type="Proteomes" id="UP000031623"/>
    </source>
</evidence>
<dbReference type="OrthoDB" id="5190544at2"/>
<reference evidence="1 2" key="1">
    <citation type="journal article" date="2014" name="ISME J.">
        <title>Ecophysiology of Thioploca ingrica as revealed by the complete genome sequence supplemented with proteomic evidence.</title>
        <authorList>
            <person name="Kojima H."/>
            <person name="Ogura Y."/>
            <person name="Yamamoto N."/>
            <person name="Togashi T."/>
            <person name="Mori H."/>
            <person name="Watanabe T."/>
            <person name="Nemoto F."/>
            <person name="Kurokawa K."/>
            <person name="Hayashi T."/>
            <person name="Fukui M."/>
        </authorList>
    </citation>
    <scope>NUCLEOTIDE SEQUENCE [LARGE SCALE GENOMIC DNA]</scope>
</reference>
<dbReference type="InterPro" id="IPR018742">
    <property type="entry name" value="DUF2290"/>
</dbReference>
<accession>A0A090BU56</accession>